<reference evidence="3 4" key="1">
    <citation type="journal article" date="2013" name="Front. Microbiol.">
        <title>The genome of Nitrospina gracilis illuminates the metabolism and evolution of the major marine nitrite oxidizer.</title>
        <authorList>
            <person name="Luecker S."/>
            <person name="Nowka B."/>
            <person name="Rattei T."/>
            <person name="Spieck E."/>
            <person name="and Daims H."/>
        </authorList>
    </citation>
    <scope>NUCLEOTIDE SEQUENCE [LARGE SCALE GENOMIC DNA]</scope>
    <source>
        <strain evidence="3 4">3/211</strain>
    </source>
</reference>
<dbReference type="OrthoDB" id="345221at2"/>
<gene>
    <name evidence="3" type="ORF">NITGR_380006</name>
</gene>
<name>M1YYJ4_NITG3</name>
<keyword evidence="1" id="KW-1133">Transmembrane helix</keyword>
<feature type="transmembrane region" description="Helical" evidence="1">
    <location>
        <begin position="131"/>
        <end position="150"/>
    </location>
</feature>
<protein>
    <recommendedName>
        <fullName evidence="2">DUF3592 domain-containing protein</fullName>
    </recommendedName>
</protein>
<dbReference type="RefSeq" id="WP_005008702.1">
    <property type="nucleotide sequence ID" value="NZ_HG422173.1"/>
</dbReference>
<dbReference type="InterPro" id="IPR021994">
    <property type="entry name" value="DUF3592"/>
</dbReference>
<accession>M1YYJ4</accession>
<dbReference type="AlphaFoldDB" id="M1YYJ4"/>
<proteinExistence type="predicted"/>
<dbReference type="Pfam" id="PF12158">
    <property type="entry name" value="DUF3592"/>
    <property type="match status" value="1"/>
</dbReference>
<feature type="domain" description="DUF3592" evidence="2">
    <location>
        <begin position="38"/>
        <end position="124"/>
    </location>
</feature>
<dbReference type="HOGENOM" id="CLU_133746_0_0_0"/>
<evidence type="ECO:0000313" key="4">
    <source>
        <dbReference type="Proteomes" id="UP000011704"/>
    </source>
</evidence>
<keyword evidence="4" id="KW-1185">Reference proteome</keyword>
<evidence type="ECO:0000256" key="1">
    <source>
        <dbReference type="SAM" id="Phobius"/>
    </source>
</evidence>
<sequence length="153" mass="17101">MVADWMGLIFAVAGLGAVVYAWRIRNKAESARFWPVATGKVQRSSIKLERGGGYQSSNSTYRADVRYRYRVGGRSYSNNKILIGGQLQMGFRSRAEEHCRRYPVGTEVEVLYNPDNPQEACLEAREETSGFLQLVGGGFAVFGVMMYLGLLPF</sequence>
<feature type="transmembrane region" description="Helical" evidence="1">
    <location>
        <begin position="6"/>
        <end position="22"/>
    </location>
</feature>
<dbReference type="EMBL" id="CAQJ01000042">
    <property type="protein sequence ID" value="CCQ90765.1"/>
    <property type="molecule type" value="Genomic_DNA"/>
</dbReference>
<evidence type="ECO:0000313" key="3">
    <source>
        <dbReference type="EMBL" id="CCQ90765.1"/>
    </source>
</evidence>
<keyword evidence="1" id="KW-0472">Membrane</keyword>
<comment type="caution">
    <text evidence="3">The sequence shown here is derived from an EMBL/GenBank/DDBJ whole genome shotgun (WGS) entry which is preliminary data.</text>
</comment>
<keyword evidence="1" id="KW-0812">Transmembrane</keyword>
<dbReference type="Proteomes" id="UP000011704">
    <property type="component" value="Unassembled WGS sequence"/>
</dbReference>
<evidence type="ECO:0000259" key="2">
    <source>
        <dbReference type="Pfam" id="PF12158"/>
    </source>
</evidence>
<organism evidence="3 4">
    <name type="scientific">Nitrospina gracilis (strain 3/211)</name>
    <dbReference type="NCBI Taxonomy" id="1266370"/>
    <lineage>
        <taxon>Bacteria</taxon>
        <taxon>Pseudomonadati</taxon>
        <taxon>Nitrospinota/Tectimicrobiota group</taxon>
        <taxon>Nitrospinota</taxon>
        <taxon>Nitrospinia</taxon>
        <taxon>Nitrospinales</taxon>
        <taxon>Nitrospinaceae</taxon>
        <taxon>Nitrospina</taxon>
    </lineage>
</organism>
<dbReference type="InParanoid" id="M1YYJ4"/>